<evidence type="ECO:0000256" key="4">
    <source>
        <dbReference type="ARBA" id="ARBA00022490"/>
    </source>
</evidence>
<dbReference type="GO" id="GO:0006631">
    <property type="term" value="P:fatty acid metabolic process"/>
    <property type="evidence" value="ECO:0007669"/>
    <property type="project" value="InterPro"/>
</dbReference>
<comment type="caution">
    <text evidence="13">The sequence shown here is derived from an EMBL/GenBank/DDBJ whole genome shotgun (WGS) entry which is preliminary data.</text>
</comment>
<evidence type="ECO:0000256" key="5">
    <source>
        <dbReference type="ARBA" id="ARBA00022553"/>
    </source>
</evidence>
<keyword evidence="4" id="KW-0963">Cytoplasm</keyword>
<dbReference type="InterPro" id="IPR013328">
    <property type="entry name" value="6PGD_dom2"/>
</dbReference>
<evidence type="ECO:0000256" key="1">
    <source>
        <dbReference type="ARBA" id="ARBA00004496"/>
    </source>
</evidence>
<keyword evidence="14" id="KW-1185">Reference proteome</keyword>
<comment type="similarity">
    <text evidence="2">Belongs to the 3-hydroxyacyl-CoA dehydrogenase family.</text>
</comment>
<dbReference type="EMBL" id="SACP01000037">
    <property type="protein sequence ID" value="RVU14007.1"/>
    <property type="molecule type" value="Genomic_DNA"/>
</dbReference>
<organism evidence="13 14">
    <name type="scientific">Methylobacterium oryzihabitans</name>
    <dbReference type="NCBI Taxonomy" id="2499852"/>
    <lineage>
        <taxon>Bacteria</taxon>
        <taxon>Pseudomonadati</taxon>
        <taxon>Pseudomonadota</taxon>
        <taxon>Alphaproteobacteria</taxon>
        <taxon>Hyphomicrobiales</taxon>
        <taxon>Methylobacteriaceae</taxon>
        <taxon>Methylobacterium</taxon>
    </lineage>
</organism>
<gene>
    <name evidence="13" type="ORF">EOE48_25075</name>
</gene>
<dbReference type="PANTHER" id="PTHR48075:SF1">
    <property type="entry name" value="LAMBDA-CRYSTALLIN HOMOLOG"/>
    <property type="match status" value="1"/>
</dbReference>
<dbReference type="PANTHER" id="PTHR48075">
    <property type="entry name" value="3-HYDROXYACYL-COA DEHYDROGENASE FAMILY PROTEIN"/>
    <property type="match status" value="1"/>
</dbReference>
<dbReference type="GO" id="GO:0070403">
    <property type="term" value="F:NAD+ binding"/>
    <property type="evidence" value="ECO:0007669"/>
    <property type="project" value="InterPro"/>
</dbReference>
<dbReference type="Gene3D" id="3.40.50.720">
    <property type="entry name" value="NAD(P)-binding Rossmann-like Domain"/>
    <property type="match status" value="1"/>
</dbReference>
<dbReference type="Proteomes" id="UP000286997">
    <property type="component" value="Unassembled WGS sequence"/>
</dbReference>
<accession>A0A437NVG5</accession>
<dbReference type="SUPFAM" id="SSF51735">
    <property type="entry name" value="NAD(P)-binding Rossmann-fold domains"/>
    <property type="match status" value="1"/>
</dbReference>
<evidence type="ECO:0000256" key="6">
    <source>
        <dbReference type="ARBA" id="ARBA00023002"/>
    </source>
</evidence>
<dbReference type="SUPFAM" id="SSF48179">
    <property type="entry name" value="6-phosphogluconate dehydrogenase C-terminal domain-like"/>
    <property type="match status" value="1"/>
</dbReference>
<dbReference type="InterPro" id="IPR036291">
    <property type="entry name" value="NAD(P)-bd_dom_sf"/>
</dbReference>
<dbReference type="InterPro" id="IPR022694">
    <property type="entry name" value="3-OHacyl-CoA_DH"/>
</dbReference>
<dbReference type="Pfam" id="PF02737">
    <property type="entry name" value="3HCDH_N"/>
    <property type="match status" value="1"/>
</dbReference>
<evidence type="ECO:0000256" key="2">
    <source>
        <dbReference type="ARBA" id="ARBA00009463"/>
    </source>
</evidence>
<reference evidence="13 14" key="1">
    <citation type="submission" date="2019-01" db="EMBL/GenBank/DDBJ databases">
        <authorList>
            <person name="Chen W.-M."/>
        </authorList>
    </citation>
    <scope>NUCLEOTIDE SEQUENCE [LARGE SCALE GENOMIC DNA]</scope>
    <source>
        <strain evidence="13 14">TER-1</strain>
    </source>
</reference>
<evidence type="ECO:0000256" key="8">
    <source>
        <dbReference type="ARBA" id="ARBA00038962"/>
    </source>
</evidence>
<feature type="domain" description="3-hydroxyacyl-CoA dehydrogenase C-terminal" evidence="11">
    <location>
        <begin position="187"/>
        <end position="285"/>
    </location>
</feature>
<dbReference type="InterPro" id="IPR006108">
    <property type="entry name" value="3HC_DH_C"/>
</dbReference>
<dbReference type="GO" id="GO:0005737">
    <property type="term" value="C:cytoplasm"/>
    <property type="evidence" value="ECO:0007669"/>
    <property type="project" value="UniProtKB-SubCell"/>
</dbReference>
<evidence type="ECO:0000313" key="14">
    <source>
        <dbReference type="Proteomes" id="UP000286997"/>
    </source>
</evidence>
<dbReference type="GO" id="GO:0050104">
    <property type="term" value="F:L-gulonate 3-dehydrogenase activity"/>
    <property type="evidence" value="ECO:0007669"/>
    <property type="project" value="UniProtKB-EC"/>
</dbReference>
<proteinExistence type="inferred from homology"/>
<feature type="domain" description="3-hydroxyacyl-CoA dehydrogenase NAD binding" evidence="12">
    <location>
        <begin position="5"/>
        <end position="182"/>
    </location>
</feature>
<evidence type="ECO:0000256" key="10">
    <source>
        <dbReference type="PIRSR" id="PIRSR000105-1"/>
    </source>
</evidence>
<evidence type="ECO:0000256" key="7">
    <source>
        <dbReference type="ARBA" id="ARBA00023027"/>
    </source>
</evidence>
<dbReference type="InterPro" id="IPR008927">
    <property type="entry name" value="6-PGluconate_DH-like_C_sf"/>
</dbReference>
<comment type="subcellular location">
    <subcellularLocation>
        <location evidence="1">Cytoplasm</location>
    </subcellularLocation>
</comment>
<protein>
    <recommendedName>
        <fullName evidence="9">L-gulonate 3-dehydrogenase</fullName>
        <ecNumber evidence="8">1.1.1.45</ecNumber>
    </recommendedName>
    <alternativeName>
        <fullName evidence="9">L-gulonate 3-dehydrogenase</fullName>
    </alternativeName>
</protein>
<dbReference type="EC" id="1.1.1.45" evidence="8"/>
<sequence>MRKEIAVVGGGLMGHGIALVLALGGHGVRITDTSAETLARVPGLMAAALGTLREAGAVGDDWTPERLAGAVRVSPDLAATVDGADLVIEAITENPEAKRTLFAALDRLLPADAVIASNTSYLDVFPLIPEARQGRALVMHWYTPPYIVDLVDVVPGPATDPAVIEEARQLILGLGQVPIVLKRFIPGYVANRIQSAISAEIYHLLDEGIATPREIDDAMIHGLALRIPVLGHLAKADFTGIELLRHALANASYSPPEPRTRSESLDALSAEGRTGVMAGRGFFDWGGRDPAELFADRDRRLLALKRAMREVGRMEGA</sequence>
<dbReference type="InterPro" id="IPR006176">
    <property type="entry name" value="3-OHacyl-CoA_DH_NAD-bd"/>
</dbReference>
<evidence type="ECO:0000259" key="11">
    <source>
        <dbReference type="Pfam" id="PF00725"/>
    </source>
</evidence>
<keyword evidence="6" id="KW-0560">Oxidoreductase</keyword>
<keyword evidence="5" id="KW-0597">Phosphoprotein</keyword>
<dbReference type="RefSeq" id="WP_127733615.1">
    <property type="nucleotide sequence ID" value="NZ_SACP01000037.1"/>
</dbReference>
<feature type="site" description="Important for catalytic activity" evidence="10">
    <location>
        <position position="140"/>
    </location>
</feature>
<dbReference type="PIRSF" id="PIRSF000105">
    <property type="entry name" value="HCDH"/>
    <property type="match status" value="1"/>
</dbReference>
<evidence type="ECO:0000313" key="13">
    <source>
        <dbReference type="EMBL" id="RVU14007.1"/>
    </source>
</evidence>
<comment type="subunit">
    <text evidence="3">Homodimer.</text>
</comment>
<evidence type="ECO:0000256" key="9">
    <source>
        <dbReference type="ARBA" id="ARBA00042709"/>
    </source>
</evidence>
<evidence type="ECO:0000259" key="12">
    <source>
        <dbReference type="Pfam" id="PF02737"/>
    </source>
</evidence>
<dbReference type="Pfam" id="PF00725">
    <property type="entry name" value="3HCDH"/>
    <property type="match status" value="1"/>
</dbReference>
<dbReference type="AlphaFoldDB" id="A0A437NVG5"/>
<name>A0A437NVG5_9HYPH</name>
<dbReference type="Gene3D" id="1.10.1040.10">
    <property type="entry name" value="N-(1-d-carboxylethyl)-l-norvaline Dehydrogenase, domain 2"/>
    <property type="match status" value="1"/>
</dbReference>
<dbReference type="OrthoDB" id="9803287at2"/>
<keyword evidence="7" id="KW-0520">NAD</keyword>
<evidence type="ECO:0000256" key="3">
    <source>
        <dbReference type="ARBA" id="ARBA00011738"/>
    </source>
</evidence>